<feature type="compositionally biased region" description="Low complexity" evidence="1">
    <location>
        <begin position="28"/>
        <end position="38"/>
    </location>
</feature>
<dbReference type="KEGG" id="mng:MNEG_7618"/>
<evidence type="ECO:0000313" key="2">
    <source>
        <dbReference type="EMBL" id="KIZ00343.1"/>
    </source>
</evidence>
<dbReference type="RefSeq" id="XP_013899362.1">
    <property type="nucleotide sequence ID" value="XM_014043908.1"/>
</dbReference>
<proteinExistence type="predicted"/>
<evidence type="ECO:0000313" key="3">
    <source>
        <dbReference type="Proteomes" id="UP000054498"/>
    </source>
</evidence>
<feature type="region of interest" description="Disordered" evidence="1">
    <location>
        <begin position="237"/>
        <end position="304"/>
    </location>
</feature>
<protein>
    <submittedName>
        <fullName evidence="2">Uncharacterized protein</fullName>
    </submittedName>
</protein>
<gene>
    <name evidence="2" type="ORF">MNEG_7618</name>
</gene>
<organism evidence="2 3">
    <name type="scientific">Monoraphidium neglectum</name>
    <dbReference type="NCBI Taxonomy" id="145388"/>
    <lineage>
        <taxon>Eukaryota</taxon>
        <taxon>Viridiplantae</taxon>
        <taxon>Chlorophyta</taxon>
        <taxon>core chlorophytes</taxon>
        <taxon>Chlorophyceae</taxon>
        <taxon>CS clade</taxon>
        <taxon>Sphaeropleales</taxon>
        <taxon>Selenastraceae</taxon>
        <taxon>Monoraphidium</taxon>
    </lineage>
</organism>
<reference evidence="2 3" key="1">
    <citation type="journal article" date="2013" name="BMC Genomics">
        <title>Reconstruction of the lipid metabolism for the microalga Monoraphidium neglectum from its genome sequence reveals characteristics suitable for biofuel production.</title>
        <authorList>
            <person name="Bogen C."/>
            <person name="Al-Dilaimi A."/>
            <person name="Albersmeier A."/>
            <person name="Wichmann J."/>
            <person name="Grundmann M."/>
            <person name="Rupp O."/>
            <person name="Lauersen K.J."/>
            <person name="Blifernez-Klassen O."/>
            <person name="Kalinowski J."/>
            <person name="Goesmann A."/>
            <person name="Mussgnug J.H."/>
            <person name="Kruse O."/>
        </authorList>
    </citation>
    <scope>NUCLEOTIDE SEQUENCE [LARGE SCALE GENOMIC DNA]</scope>
    <source>
        <strain evidence="2 3">SAG 48.87</strain>
    </source>
</reference>
<dbReference type="EMBL" id="KK101584">
    <property type="protein sequence ID" value="KIZ00343.1"/>
    <property type="molecule type" value="Genomic_DNA"/>
</dbReference>
<sequence>MQAYTSSSSLNRPLVSKSVGVKWGARLAQSTSRTSPAPASAPPDPISGVAAASTQDAAPSSSARAAAAATTATAAAAAPNAWPGSLSGSVPAPSSSAAASGALHEQHDNQYASQRQQDASSAQPQDTPGAENGEEALQGPGFDGLPFVPFLLLRVAPPGAPAPLDLAAPPQQLREQLGQLQAAGAGLFADSQGGLGQQRRRHEGEAAAALAFLRAPLASRHAVAVPQRAARAWLDADDEQQGGTGGAAWTAVGGPSTGATGGERSEAKLAHPDPQGQAVPGAAAAAAAAGGHRGPPEKSTASMATSLTGATSHGSLRTDAQSPDSQLVLRLRRLKLLQQQAAVLFA</sequence>
<dbReference type="Proteomes" id="UP000054498">
    <property type="component" value="Unassembled WGS sequence"/>
</dbReference>
<evidence type="ECO:0000256" key="1">
    <source>
        <dbReference type="SAM" id="MobiDB-lite"/>
    </source>
</evidence>
<feature type="compositionally biased region" description="Low complexity" evidence="1">
    <location>
        <begin position="281"/>
        <end position="290"/>
    </location>
</feature>
<feature type="compositionally biased region" description="Low complexity" evidence="1">
    <location>
        <begin position="57"/>
        <end position="102"/>
    </location>
</feature>
<feature type="region of interest" description="Disordered" evidence="1">
    <location>
        <begin position="27"/>
        <end position="140"/>
    </location>
</feature>
<accession>A0A0D2JMB1</accession>
<feature type="compositionally biased region" description="Low complexity" evidence="1">
    <location>
        <begin position="110"/>
        <end position="125"/>
    </location>
</feature>
<dbReference type="AlphaFoldDB" id="A0A0D2JMB1"/>
<keyword evidence="3" id="KW-1185">Reference proteome</keyword>
<name>A0A0D2JMB1_9CHLO</name>
<dbReference type="GeneID" id="25740494"/>